<reference evidence="2" key="1">
    <citation type="submission" date="2021-01" db="EMBL/GenBank/DDBJ databases">
        <authorList>
            <person name="Corre E."/>
            <person name="Pelletier E."/>
            <person name="Niang G."/>
            <person name="Scheremetjew M."/>
            <person name="Finn R."/>
            <person name="Kale V."/>
            <person name="Holt S."/>
            <person name="Cochrane G."/>
            <person name="Meng A."/>
            <person name="Brown T."/>
            <person name="Cohen L."/>
        </authorList>
    </citation>
    <scope>NUCLEOTIDE SEQUENCE</scope>
    <source>
        <strain evidence="2">NIES-381</strain>
    </source>
</reference>
<sequence length="285" mass="32195">MAKKKRGNAASQEKEEELTPSKTDSEPMATDSVDRSTLKRRKISEDNAYEAVYAEEDDERERKTPLAKLWLKCELVTLMLRIFQAHWPGLAVIRIPELKFVNAFGNFDTDEQLLQALKRGTVNVMGTEVVCKDNRQRPNQTHKAYFEGRLYNVLRDVLRQHLGTEGLALGSVRRMDGCTVLVPQQNVEGLLKQVVILGCPCAVERQRTGAPAKPVPPESTRMKMDRIWKPKRKVKAPAPHKPMQKPKPKPKQGPASSKPQTQGQSVMRRALPHKGQKPLRRPLGS</sequence>
<protein>
    <submittedName>
        <fullName evidence="2">Uncharacterized protein</fullName>
    </submittedName>
</protein>
<accession>A0A7S1J1M1</accession>
<feature type="compositionally biased region" description="Basic residues" evidence="1">
    <location>
        <begin position="270"/>
        <end position="285"/>
    </location>
</feature>
<feature type="region of interest" description="Disordered" evidence="1">
    <location>
        <begin position="1"/>
        <end position="40"/>
    </location>
</feature>
<proteinExistence type="predicted"/>
<evidence type="ECO:0000256" key="1">
    <source>
        <dbReference type="SAM" id="MobiDB-lite"/>
    </source>
</evidence>
<dbReference type="AlphaFoldDB" id="A0A7S1J1M1"/>
<dbReference type="EMBL" id="HBGA01108306">
    <property type="protein sequence ID" value="CAD9029192.1"/>
    <property type="molecule type" value="Transcribed_RNA"/>
</dbReference>
<name>A0A7S1J1M1_9EUGL</name>
<feature type="region of interest" description="Disordered" evidence="1">
    <location>
        <begin position="206"/>
        <end position="285"/>
    </location>
</feature>
<evidence type="ECO:0000313" key="2">
    <source>
        <dbReference type="EMBL" id="CAD9029192.1"/>
    </source>
</evidence>
<organism evidence="2">
    <name type="scientific">Eutreptiella gymnastica</name>
    <dbReference type="NCBI Taxonomy" id="73025"/>
    <lineage>
        <taxon>Eukaryota</taxon>
        <taxon>Discoba</taxon>
        <taxon>Euglenozoa</taxon>
        <taxon>Euglenida</taxon>
        <taxon>Spirocuta</taxon>
        <taxon>Euglenophyceae</taxon>
        <taxon>Eutreptiales</taxon>
        <taxon>Eutreptiaceae</taxon>
        <taxon>Eutreptiella</taxon>
    </lineage>
</organism>
<gene>
    <name evidence="2" type="ORF">EGYM00392_LOCUS40329</name>
</gene>